<dbReference type="PANTHER" id="PTHR30417">
    <property type="entry name" value="N-ACETYLMURAMOYL-L-ALANINE AMIDASE AMID"/>
    <property type="match status" value="1"/>
</dbReference>
<evidence type="ECO:0000256" key="1">
    <source>
        <dbReference type="ARBA" id="ARBA00001561"/>
    </source>
</evidence>
<keyword evidence="8" id="KW-1185">Reference proteome</keyword>
<dbReference type="SMART" id="SM00644">
    <property type="entry name" value="Ami_2"/>
    <property type="match status" value="1"/>
</dbReference>
<dbReference type="Proteomes" id="UP000185783">
    <property type="component" value="Unassembled WGS sequence"/>
</dbReference>
<dbReference type="InterPro" id="IPR002502">
    <property type="entry name" value="Amidase_domain"/>
</dbReference>
<dbReference type="SUPFAM" id="SSF47090">
    <property type="entry name" value="PGBD-like"/>
    <property type="match status" value="1"/>
</dbReference>
<dbReference type="AlphaFoldDB" id="A0A1U7JL12"/>
<dbReference type="SUPFAM" id="SSF55846">
    <property type="entry name" value="N-acetylmuramoyl-L-alanine amidase-like"/>
    <property type="match status" value="1"/>
</dbReference>
<dbReference type="EMBL" id="LVVZ01000005">
    <property type="protein sequence ID" value="OKL45407.1"/>
    <property type="molecule type" value="Genomic_DNA"/>
</dbReference>
<evidence type="ECO:0000313" key="7">
    <source>
        <dbReference type="EMBL" id="OKL45407.1"/>
    </source>
</evidence>
<evidence type="ECO:0000256" key="2">
    <source>
        <dbReference type="ARBA" id="ARBA00007553"/>
    </source>
</evidence>
<sequence>MSIRPECGVPAQLKPSPNHNERVLDIDMLVLHYTGMPDHEAALARLCDPRSEVSAHYVVMEDGKIYQCVPEGRRAWHAGRAWWRGETDINSCSIGVEIANAGHDGGLPDFPEVQIEAVVALCKDIVARHGIPAHRVLAHSDVAPDRKMDPGEKFPWQRLHEAGVGHYMGNVEPQGAGFFQRGDEGTPVEAIQALLGLYGYHVQQTGVFDQKTHQAVVAFQRHYRQTSVDGVADPETVTLLHGLLKTLPSLL</sequence>
<dbReference type="GO" id="GO:0009254">
    <property type="term" value="P:peptidoglycan turnover"/>
    <property type="evidence" value="ECO:0007669"/>
    <property type="project" value="TreeGrafter"/>
</dbReference>
<dbReference type="InterPro" id="IPR036366">
    <property type="entry name" value="PGBDSf"/>
</dbReference>
<dbReference type="Pfam" id="PF01510">
    <property type="entry name" value="Amidase_2"/>
    <property type="match status" value="1"/>
</dbReference>
<dbReference type="InterPro" id="IPR036505">
    <property type="entry name" value="Amidase/PGRP_sf"/>
</dbReference>
<dbReference type="CDD" id="cd06583">
    <property type="entry name" value="PGRP"/>
    <property type="match status" value="1"/>
</dbReference>
<dbReference type="InterPro" id="IPR002477">
    <property type="entry name" value="Peptidoglycan-bd-like"/>
</dbReference>
<comment type="catalytic activity">
    <reaction evidence="1">
        <text>Hydrolyzes the link between N-acetylmuramoyl residues and L-amino acid residues in certain cell-wall glycopeptides.</text>
        <dbReference type="EC" id="3.5.1.28"/>
    </reaction>
</comment>
<dbReference type="EC" id="3.5.1.28" evidence="3"/>
<name>A0A1U7JL12_9HYPH</name>
<evidence type="ECO:0000256" key="3">
    <source>
        <dbReference type="ARBA" id="ARBA00011901"/>
    </source>
</evidence>
<dbReference type="RefSeq" id="WP_028480091.1">
    <property type="nucleotide sequence ID" value="NZ_LVVZ01000005.1"/>
</dbReference>
<dbReference type="OrthoDB" id="9794842at2"/>
<evidence type="ECO:0000256" key="4">
    <source>
        <dbReference type="ARBA" id="ARBA00022801"/>
    </source>
</evidence>
<dbReference type="STRING" id="197461.A3843_03545"/>
<comment type="caution">
    <text evidence="7">The sequence shown here is derived from an EMBL/GenBank/DDBJ whole genome shotgun (WGS) entry which is preliminary data.</text>
</comment>
<dbReference type="InterPro" id="IPR051206">
    <property type="entry name" value="NAMLAA_amidase_2"/>
</dbReference>
<evidence type="ECO:0000256" key="5">
    <source>
        <dbReference type="ARBA" id="ARBA00023316"/>
    </source>
</evidence>
<dbReference type="PANTHER" id="PTHR30417:SF1">
    <property type="entry name" value="N-ACETYLMURAMOYL-L-ALANINE AMIDASE AMID"/>
    <property type="match status" value="1"/>
</dbReference>
<proteinExistence type="inferred from homology"/>
<reference evidence="7 8" key="1">
    <citation type="submission" date="2016-03" db="EMBL/GenBank/DDBJ databases">
        <title>Genome sequence of Nesiotobacter sp. nov., a moderately halophilic alphaproteobacterium isolated from the Yellow Sea, China.</title>
        <authorList>
            <person name="Zhang G."/>
            <person name="Zhang R."/>
        </authorList>
    </citation>
    <scope>NUCLEOTIDE SEQUENCE [LARGE SCALE GENOMIC DNA]</scope>
    <source>
        <strain evidence="7 8">WB1-6</strain>
    </source>
</reference>
<organism evidence="7 8">
    <name type="scientific">Pseudovibrio exalbescens</name>
    <dbReference type="NCBI Taxonomy" id="197461"/>
    <lineage>
        <taxon>Bacteria</taxon>
        <taxon>Pseudomonadati</taxon>
        <taxon>Pseudomonadota</taxon>
        <taxon>Alphaproteobacteria</taxon>
        <taxon>Hyphomicrobiales</taxon>
        <taxon>Stappiaceae</taxon>
        <taxon>Pseudovibrio</taxon>
    </lineage>
</organism>
<comment type="similarity">
    <text evidence="2">Belongs to the N-acetylmuramoyl-L-alanine amidase 2 family.</text>
</comment>
<dbReference type="InterPro" id="IPR036365">
    <property type="entry name" value="PGBD-like_sf"/>
</dbReference>
<dbReference type="Gene3D" id="3.40.80.10">
    <property type="entry name" value="Peptidoglycan recognition protein-like"/>
    <property type="match status" value="1"/>
</dbReference>
<evidence type="ECO:0000259" key="6">
    <source>
        <dbReference type="SMART" id="SM00644"/>
    </source>
</evidence>
<protein>
    <recommendedName>
        <fullName evidence="3">N-acetylmuramoyl-L-alanine amidase</fullName>
        <ecNumber evidence="3">3.5.1.28</ecNumber>
    </recommendedName>
</protein>
<dbReference type="GO" id="GO:0071555">
    <property type="term" value="P:cell wall organization"/>
    <property type="evidence" value="ECO:0007669"/>
    <property type="project" value="UniProtKB-KW"/>
</dbReference>
<dbReference type="Pfam" id="PF01471">
    <property type="entry name" value="PG_binding_1"/>
    <property type="match status" value="1"/>
</dbReference>
<keyword evidence="4" id="KW-0378">Hydrolase</keyword>
<evidence type="ECO:0000313" key="8">
    <source>
        <dbReference type="Proteomes" id="UP000185783"/>
    </source>
</evidence>
<keyword evidence="5" id="KW-0961">Cell wall biogenesis/degradation</keyword>
<dbReference type="Gene3D" id="1.10.101.10">
    <property type="entry name" value="PGBD-like superfamily/PGBD"/>
    <property type="match status" value="1"/>
</dbReference>
<dbReference type="GO" id="GO:0008745">
    <property type="term" value="F:N-acetylmuramoyl-L-alanine amidase activity"/>
    <property type="evidence" value="ECO:0007669"/>
    <property type="project" value="UniProtKB-EC"/>
</dbReference>
<gene>
    <name evidence="7" type="ORF">A3843_03545</name>
</gene>
<feature type="domain" description="N-acetylmuramoyl-L-alanine amidase" evidence="6">
    <location>
        <begin position="16"/>
        <end position="151"/>
    </location>
</feature>
<accession>A0A1U7JL12</accession>
<dbReference type="GO" id="GO:0009253">
    <property type="term" value="P:peptidoglycan catabolic process"/>
    <property type="evidence" value="ECO:0007669"/>
    <property type="project" value="InterPro"/>
</dbReference>
<dbReference type="GO" id="GO:0019867">
    <property type="term" value="C:outer membrane"/>
    <property type="evidence" value="ECO:0007669"/>
    <property type="project" value="TreeGrafter"/>
</dbReference>